<organism evidence="2">
    <name type="scientific">hydrothermal vent metagenome</name>
    <dbReference type="NCBI Taxonomy" id="652676"/>
    <lineage>
        <taxon>unclassified sequences</taxon>
        <taxon>metagenomes</taxon>
        <taxon>ecological metagenomes</taxon>
    </lineage>
</organism>
<proteinExistence type="predicted"/>
<dbReference type="Gene3D" id="1.25.10.10">
    <property type="entry name" value="Leucine-rich Repeat Variant"/>
    <property type="match status" value="1"/>
</dbReference>
<dbReference type="EMBL" id="UOFH01000116">
    <property type="protein sequence ID" value="VAW59958.1"/>
    <property type="molecule type" value="Genomic_DNA"/>
</dbReference>
<evidence type="ECO:0000313" key="2">
    <source>
        <dbReference type="EMBL" id="VAW59958.1"/>
    </source>
</evidence>
<feature type="domain" description="Thioredoxin-like fold" evidence="1">
    <location>
        <begin position="11"/>
        <end position="80"/>
    </location>
</feature>
<evidence type="ECO:0000259" key="1">
    <source>
        <dbReference type="Pfam" id="PF13192"/>
    </source>
</evidence>
<dbReference type="InterPro" id="IPR011989">
    <property type="entry name" value="ARM-like"/>
</dbReference>
<dbReference type="SUPFAM" id="SSF52833">
    <property type="entry name" value="Thioredoxin-like"/>
    <property type="match status" value="1"/>
</dbReference>
<accession>A0A3B0WV74</accession>
<dbReference type="AlphaFoldDB" id="A0A3B0WV74"/>
<dbReference type="Pfam" id="PF13192">
    <property type="entry name" value="Thioredoxin_3"/>
    <property type="match status" value="1"/>
</dbReference>
<sequence length="213" mass="23794">MPQTPSALLLISTRCPHCPSVLQSLCELIKEGKIANLEVVNIGQDPERAQTLNVRSVPWLKLGEFELVGLKSKTEILQWIDRSTQTNDMSAYFEELMTTGEISKVQQLVEKQPENMQTLLDIMADETSSLSARVGVGAIIEQLAGSEILINAIDALGEHCKNPRARVRNDACYYLGLSHHPNAKKYIQPLLKDSDDEVREVAQEAFNEIKYDS</sequence>
<name>A0A3B0WV74_9ZZZZ</name>
<dbReference type="CDD" id="cd02947">
    <property type="entry name" value="TRX_family"/>
    <property type="match status" value="1"/>
</dbReference>
<dbReference type="SUPFAM" id="SSF48371">
    <property type="entry name" value="ARM repeat"/>
    <property type="match status" value="1"/>
</dbReference>
<dbReference type="InterPro" id="IPR036249">
    <property type="entry name" value="Thioredoxin-like_sf"/>
</dbReference>
<dbReference type="InterPro" id="IPR012336">
    <property type="entry name" value="Thioredoxin-like_fold"/>
</dbReference>
<gene>
    <name evidence="2" type="ORF">MNBD_GAMMA08-1123</name>
</gene>
<dbReference type="Gene3D" id="3.40.30.10">
    <property type="entry name" value="Glutaredoxin"/>
    <property type="match status" value="1"/>
</dbReference>
<protein>
    <recommendedName>
        <fullName evidence="1">Thioredoxin-like fold domain-containing protein</fullName>
    </recommendedName>
</protein>
<dbReference type="InterPro" id="IPR016024">
    <property type="entry name" value="ARM-type_fold"/>
</dbReference>
<reference evidence="2" key="1">
    <citation type="submission" date="2018-06" db="EMBL/GenBank/DDBJ databases">
        <authorList>
            <person name="Zhirakovskaya E."/>
        </authorList>
    </citation>
    <scope>NUCLEOTIDE SEQUENCE</scope>
</reference>